<name>A0A7C4QVN3_9PLAN</name>
<evidence type="ECO:0000256" key="3">
    <source>
        <dbReference type="PROSITE-ProRule" id="PRU00221"/>
    </source>
</evidence>
<protein>
    <recommendedName>
        <fullName evidence="5">Cytochrome C Planctomycete-type domain-containing protein</fullName>
    </recommendedName>
</protein>
<dbReference type="EMBL" id="DSVQ01000012">
    <property type="protein sequence ID" value="HGT39530.1"/>
    <property type="molecule type" value="Genomic_DNA"/>
</dbReference>
<sequence length="466" mass="50206">MRSLLLMLAGVLLPACCGVSAALLAEETPAPVSYYRQVRPVLQRHCSGCHQPAKRGGELVVTSFAEFQRGGESGAGFVPGKPDESLVIQYISGEKPEMPRGADPLPADTVTLIRRWIEEGAKDDTPETARELIDAEHPPVYHAPPVISALAYSPDSQTLAVSGHHEILLHQAEGQGLQARLIGRSPKITSVRFSPDGKWLAATGGAPALFGELQVWETAARELKHAVSLSFDTLFGVSFSDDSQFLAFGSFDNKARVFHLAEGKVIMSMDAHSDLVFATTFSLKNDHLISVSRDMSMKLTEIKTGQFIDNITSITPGALKGGLMAVQRHPREEQVLTGGADGEPKLYKIFRTQARQIGDDFNRIRGYAPLPGRIFSLEFNADGSKFVVGSSNATSGAARIYSTNDGKLLHELAGHKAGVFAVAFRPDGKQVATGGMEGIVRLYDVETGQLAKEFLPVTITPAVATR</sequence>
<dbReference type="AlphaFoldDB" id="A0A7C4QVN3"/>
<dbReference type="Pfam" id="PF07635">
    <property type="entry name" value="PSCyt1"/>
    <property type="match status" value="1"/>
</dbReference>
<evidence type="ECO:0000259" key="5">
    <source>
        <dbReference type="Pfam" id="PF07635"/>
    </source>
</evidence>
<feature type="domain" description="Cytochrome C Planctomycete-type" evidence="5">
    <location>
        <begin position="46"/>
        <end position="99"/>
    </location>
</feature>
<gene>
    <name evidence="6" type="ORF">ENS64_09755</name>
</gene>
<evidence type="ECO:0000256" key="1">
    <source>
        <dbReference type="ARBA" id="ARBA00022574"/>
    </source>
</evidence>
<reference evidence="6" key="1">
    <citation type="journal article" date="2020" name="mSystems">
        <title>Genome- and Community-Level Interaction Insights into Carbon Utilization and Element Cycling Functions of Hydrothermarchaeota in Hydrothermal Sediment.</title>
        <authorList>
            <person name="Zhou Z."/>
            <person name="Liu Y."/>
            <person name="Xu W."/>
            <person name="Pan J."/>
            <person name="Luo Z.H."/>
            <person name="Li M."/>
        </authorList>
    </citation>
    <scope>NUCLEOTIDE SEQUENCE [LARGE SCALE GENOMIC DNA]</scope>
    <source>
        <strain evidence="6">SpSt-508</strain>
    </source>
</reference>
<dbReference type="SUPFAM" id="SSF46626">
    <property type="entry name" value="Cytochrome c"/>
    <property type="match status" value="1"/>
</dbReference>
<accession>A0A7C4QVN3</accession>
<dbReference type="Gene3D" id="2.130.10.10">
    <property type="entry name" value="YVTN repeat-like/Quinoprotein amine dehydrogenase"/>
    <property type="match status" value="2"/>
</dbReference>
<feature type="chain" id="PRO_5028413931" description="Cytochrome C Planctomycete-type domain-containing protein" evidence="4">
    <location>
        <begin position="22"/>
        <end position="466"/>
    </location>
</feature>
<dbReference type="InterPro" id="IPR015943">
    <property type="entry name" value="WD40/YVTN_repeat-like_dom_sf"/>
</dbReference>
<evidence type="ECO:0000256" key="4">
    <source>
        <dbReference type="SAM" id="SignalP"/>
    </source>
</evidence>
<dbReference type="InterPro" id="IPR001680">
    <property type="entry name" value="WD40_rpt"/>
</dbReference>
<dbReference type="PROSITE" id="PS50294">
    <property type="entry name" value="WD_REPEATS_REGION"/>
    <property type="match status" value="1"/>
</dbReference>
<proteinExistence type="predicted"/>
<keyword evidence="4" id="KW-0732">Signal</keyword>
<feature type="repeat" description="WD" evidence="3">
    <location>
        <begin position="412"/>
        <end position="453"/>
    </location>
</feature>
<keyword evidence="1 3" id="KW-0853">WD repeat</keyword>
<comment type="caution">
    <text evidence="6">The sequence shown here is derived from an EMBL/GenBank/DDBJ whole genome shotgun (WGS) entry which is preliminary data.</text>
</comment>
<dbReference type="PANTHER" id="PTHR19848">
    <property type="entry name" value="WD40 REPEAT PROTEIN"/>
    <property type="match status" value="1"/>
</dbReference>
<dbReference type="PROSITE" id="PS50082">
    <property type="entry name" value="WD_REPEATS_2"/>
    <property type="match status" value="1"/>
</dbReference>
<dbReference type="GO" id="GO:0009055">
    <property type="term" value="F:electron transfer activity"/>
    <property type="evidence" value="ECO:0007669"/>
    <property type="project" value="InterPro"/>
</dbReference>
<dbReference type="PANTHER" id="PTHR19848:SF8">
    <property type="entry name" value="F-BOX AND WD REPEAT DOMAIN CONTAINING 7"/>
    <property type="match status" value="1"/>
</dbReference>
<feature type="signal peptide" evidence="4">
    <location>
        <begin position="1"/>
        <end position="21"/>
    </location>
</feature>
<dbReference type="InterPro" id="IPR036909">
    <property type="entry name" value="Cyt_c-like_dom_sf"/>
</dbReference>
<dbReference type="InterPro" id="IPR036322">
    <property type="entry name" value="WD40_repeat_dom_sf"/>
</dbReference>
<dbReference type="InterPro" id="IPR011429">
    <property type="entry name" value="Cyt_c_Planctomycete-type"/>
</dbReference>
<evidence type="ECO:0000313" key="6">
    <source>
        <dbReference type="EMBL" id="HGT39530.1"/>
    </source>
</evidence>
<evidence type="ECO:0000256" key="2">
    <source>
        <dbReference type="ARBA" id="ARBA00022737"/>
    </source>
</evidence>
<dbReference type="GO" id="GO:0020037">
    <property type="term" value="F:heme binding"/>
    <property type="evidence" value="ECO:0007669"/>
    <property type="project" value="InterPro"/>
</dbReference>
<dbReference type="Pfam" id="PF00400">
    <property type="entry name" value="WD40"/>
    <property type="match status" value="3"/>
</dbReference>
<dbReference type="SUPFAM" id="SSF50978">
    <property type="entry name" value="WD40 repeat-like"/>
    <property type="match status" value="1"/>
</dbReference>
<organism evidence="6">
    <name type="scientific">Schlesneria paludicola</name>
    <dbReference type="NCBI Taxonomy" id="360056"/>
    <lineage>
        <taxon>Bacteria</taxon>
        <taxon>Pseudomonadati</taxon>
        <taxon>Planctomycetota</taxon>
        <taxon>Planctomycetia</taxon>
        <taxon>Planctomycetales</taxon>
        <taxon>Planctomycetaceae</taxon>
        <taxon>Schlesneria</taxon>
    </lineage>
</organism>
<dbReference type="CDD" id="cd00200">
    <property type="entry name" value="WD40"/>
    <property type="match status" value="1"/>
</dbReference>
<dbReference type="SMART" id="SM00320">
    <property type="entry name" value="WD40"/>
    <property type="match status" value="6"/>
</dbReference>
<keyword evidence="2" id="KW-0677">Repeat</keyword>